<accession>A0AAD9F5Q0</accession>
<keyword evidence="2" id="KW-0132">Cell division</keyword>
<reference evidence="2" key="1">
    <citation type="submission" date="2023-04" db="EMBL/GenBank/DDBJ databases">
        <title>Chromosome-level genome of Chaenocephalus aceratus.</title>
        <authorList>
            <person name="Park H."/>
        </authorList>
    </citation>
    <scope>NUCLEOTIDE SEQUENCE</scope>
    <source>
        <strain evidence="2">DE</strain>
        <tissue evidence="2">Muscle</tissue>
    </source>
</reference>
<feature type="non-terminal residue" evidence="2">
    <location>
        <position position="363"/>
    </location>
</feature>
<evidence type="ECO:0000313" key="3">
    <source>
        <dbReference type="Proteomes" id="UP001228049"/>
    </source>
</evidence>
<dbReference type="EMBL" id="JASDAP010000011">
    <property type="protein sequence ID" value="KAK1893823.1"/>
    <property type="molecule type" value="Genomic_DNA"/>
</dbReference>
<dbReference type="GO" id="GO:0051301">
    <property type="term" value="P:cell division"/>
    <property type="evidence" value="ECO:0007669"/>
    <property type="project" value="UniProtKB-KW"/>
</dbReference>
<feature type="region of interest" description="Disordered" evidence="1">
    <location>
        <begin position="298"/>
        <end position="363"/>
    </location>
</feature>
<sequence>AVAVPAMASESLYSEGLPISGSGHRPRRGGVSRKPELTSLFWRSVISEAGKTDDLPAQTGSCQVTECDGSVLLSDGRYVCMLSEQVCAPLFGSPALSAQLLEINELSAEREALKEAFPWGMSLQPVSQQLSQSMIDICAHLIRSLRPMAWQHNELLLLLSPKSFYKNLLTGPSVRSSGLGVATDVQTAHVALFFQRSLQWRGAELILANSLHVGAEMIGASCSEVMIDKRCDIPAVCQQHPLTALLLARCSNTVTKESVLTKHLFGQPWSNEALCHFSTAFFNRSLMGATAPDKADWLTSLPSPPIGSDHEAITPSRDGLSPRSSVHSSFSLLKQTEQSTPPSLSLAVTLPPAASQPPGTLGN</sequence>
<evidence type="ECO:0000256" key="1">
    <source>
        <dbReference type="SAM" id="MobiDB-lite"/>
    </source>
</evidence>
<gene>
    <name evidence="2" type="ORF">KUDE01_019285</name>
</gene>
<dbReference type="Proteomes" id="UP001228049">
    <property type="component" value="Unassembled WGS sequence"/>
</dbReference>
<feature type="compositionally biased region" description="Polar residues" evidence="1">
    <location>
        <begin position="322"/>
        <end position="343"/>
    </location>
</feature>
<evidence type="ECO:0000313" key="2">
    <source>
        <dbReference type="EMBL" id="KAK1893823.1"/>
    </source>
</evidence>
<keyword evidence="3" id="KW-1185">Reference proteome</keyword>
<name>A0AAD9F5Q0_DISEL</name>
<organism evidence="2 3">
    <name type="scientific">Dissostichus eleginoides</name>
    <name type="common">Patagonian toothfish</name>
    <name type="synonym">Dissostichus amissus</name>
    <dbReference type="NCBI Taxonomy" id="100907"/>
    <lineage>
        <taxon>Eukaryota</taxon>
        <taxon>Metazoa</taxon>
        <taxon>Chordata</taxon>
        <taxon>Craniata</taxon>
        <taxon>Vertebrata</taxon>
        <taxon>Euteleostomi</taxon>
        <taxon>Actinopterygii</taxon>
        <taxon>Neopterygii</taxon>
        <taxon>Teleostei</taxon>
        <taxon>Neoteleostei</taxon>
        <taxon>Acanthomorphata</taxon>
        <taxon>Eupercaria</taxon>
        <taxon>Perciformes</taxon>
        <taxon>Notothenioidei</taxon>
        <taxon>Nototheniidae</taxon>
        <taxon>Dissostichus</taxon>
    </lineage>
</organism>
<dbReference type="AlphaFoldDB" id="A0AAD9F5Q0"/>
<comment type="caution">
    <text evidence="2">The sequence shown here is derived from an EMBL/GenBank/DDBJ whole genome shotgun (WGS) entry which is preliminary data.</text>
</comment>
<keyword evidence="2" id="KW-0131">Cell cycle</keyword>
<proteinExistence type="predicted"/>
<protein>
    <submittedName>
        <fullName evidence="2">Cell division protein SepF</fullName>
    </submittedName>
</protein>